<dbReference type="Pfam" id="PF09925">
    <property type="entry name" value="DUF2157"/>
    <property type="match status" value="1"/>
</dbReference>
<dbReference type="InterPro" id="IPR018677">
    <property type="entry name" value="DUF2157"/>
</dbReference>
<evidence type="ECO:0000313" key="3">
    <source>
        <dbReference type="EMBL" id="SDF87785.1"/>
    </source>
</evidence>
<feature type="domain" description="DUF2157" evidence="2">
    <location>
        <begin position="11"/>
        <end position="152"/>
    </location>
</feature>
<organism evidence="3 4">
    <name type="scientific">Terriglobus roseus</name>
    <dbReference type="NCBI Taxonomy" id="392734"/>
    <lineage>
        <taxon>Bacteria</taxon>
        <taxon>Pseudomonadati</taxon>
        <taxon>Acidobacteriota</taxon>
        <taxon>Terriglobia</taxon>
        <taxon>Terriglobales</taxon>
        <taxon>Acidobacteriaceae</taxon>
        <taxon>Terriglobus</taxon>
    </lineage>
</organism>
<keyword evidence="4" id="KW-1185">Reference proteome</keyword>
<gene>
    <name evidence="3" type="ORF">SAMN05444167_3571</name>
</gene>
<evidence type="ECO:0000256" key="1">
    <source>
        <dbReference type="SAM" id="Phobius"/>
    </source>
</evidence>
<protein>
    <submittedName>
        <fullName evidence="3">Uncharacterized membrane protein</fullName>
    </submittedName>
</protein>
<feature type="transmembrane region" description="Helical" evidence="1">
    <location>
        <begin position="49"/>
        <end position="70"/>
    </location>
</feature>
<feature type="transmembrane region" description="Helical" evidence="1">
    <location>
        <begin position="272"/>
        <end position="290"/>
    </location>
</feature>
<feature type="transmembrane region" description="Helical" evidence="1">
    <location>
        <begin position="181"/>
        <end position="201"/>
    </location>
</feature>
<name>A0A1G7PNG5_9BACT</name>
<feature type="transmembrane region" description="Helical" evidence="1">
    <location>
        <begin position="76"/>
        <end position="96"/>
    </location>
</feature>
<dbReference type="EMBL" id="LT629690">
    <property type="protein sequence ID" value="SDF87785.1"/>
    <property type="molecule type" value="Genomic_DNA"/>
</dbReference>
<keyword evidence="1" id="KW-0472">Membrane</keyword>
<feature type="transmembrane region" description="Helical" evidence="1">
    <location>
        <begin position="315"/>
        <end position="333"/>
    </location>
</feature>
<feature type="transmembrane region" description="Helical" evidence="1">
    <location>
        <begin position="208"/>
        <end position="228"/>
    </location>
</feature>
<evidence type="ECO:0000259" key="2">
    <source>
        <dbReference type="Pfam" id="PF09925"/>
    </source>
</evidence>
<reference evidence="3 4" key="1">
    <citation type="submission" date="2016-10" db="EMBL/GenBank/DDBJ databases">
        <authorList>
            <person name="de Groot N.N."/>
        </authorList>
    </citation>
    <scope>NUCLEOTIDE SEQUENCE [LARGE SCALE GENOMIC DNA]</scope>
    <source>
        <strain evidence="3 4">GAS232</strain>
    </source>
</reference>
<feature type="transmembrane region" description="Helical" evidence="1">
    <location>
        <begin position="248"/>
        <end position="267"/>
    </location>
</feature>
<keyword evidence="1" id="KW-1133">Transmembrane helix</keyword>
<accession>A0A1G7PNG5</accession>
<dbReference type="Proteomes" id="UP000182427">
    <property type="component" value="Chromosome I"/>
</dbReference>
<dbReference type="AlphaFoldDB" id="A0A1G7PNG5"/>
<feature type="transmembrane region" description="Helical" evidence="1">
    <location>
        <begin position="369"/>
        <end position="385"/>
    </location>
</feature>
<evidence type="ECO:0000313" key="4">
    <source>
        <dbReference type="Proteomes" id="UP000182427"/>
    </source>
</evidence>
<feature type="transmembrane region" description="Helical" evidence="1">
    <location>
        <begin position="103"/>
        <end position="126"/>
    </location>
</feature>
<sequence length="400" mass="44116">MMLDIEPKLAEWSAAGVIDSATAQRIRAWEEEHASRTPRPEAQRWQVRLALIFGAVLLSAGILLFVAAHWDNIGPGFRLLLVMGALVGLHGAAIAVRERFDALAMALHAIGTVALGGAIALSGQIFNIEAHWPNAILMWALGAAAGWWLLRDVPQKTLTLLLVPAWAICELGDRMQPYEGGNVYLSRLALLVGAVYLLRYLAEPVRAVGNWLFAVEALAIPVSVGILADGWQYRYVFFTRGYSSFIPLRYRALWLLLVIGLMAWGWLRSREAFPVIAGAVAVGIALPWLVRPVSHGVVDLGNPWSRPYVTWEPSVFSYLLLALAAAALAWWGVRHKARGVVNYATVAFGVVVLWFYFSDLMDKLDRSLGLIGLGVLFLAGGYVLERLRRRLLLQMTEEAA</sequence>
<feature type="transmembrane region" description="Helical" evidence="1">
    <location>
        <begin position="340"/>
        <end position="357"/>
    </location>
</feature>
<keyword evidence="1" id="KW-0812">Transmembrane</keyword>
<proteinExistence type="predicted"/>